<dbReference type="FunFam" id="1.25.40.20:FF:000008">
    <property type="entry name" value="Apoptosis-stimulating of p53 protein 2 isoform 1"/>
    <property type="match status" value="1"/>
</dbReference>
<dbReference type="GO" id="GO:0042981">
    <property type="term" value="P:regulation of apoptotic process"/>
    <property type="evidence" value="ECO:0007669"/>
    <property type="project" value="InterPro"/>
</dbReference>
<dbReference type="Pfam" id="PF00018">
    <property type="entry name" value="SH3_1"/>
    <property type="match status" value="1"/>
</dbReference>
<protein>
    <recommendedName>
        <fullName evidence="11">SH3 domain-containing protein</fullName>
    </recommendedName>
</protein>
<dbReference type="PANTHER" id="PTHR24131:SF10">
    <property type="entry name" value="ANKYRIN-REPEAT, SH3-DOMAIN, AND PROLINE-RICH-REGION CONTAINING PROTEIN, ISOFORM B"/>
    <property type="match status" value="1"/>
</dbReference>
<evidence type="ECO:0000256" key="3">
    <source>
        <dbReference type="ARBA" id="ARBA00022703"/>
    </source>
</evidence>
<dbReference type="OrthoDB" id="10038642at2759"/>
<dbReference type="SMART" id="SM00326">
    <property type="entry name" value="SH3"/>
    <property type="match status" value="1"/>
</dbReference>
<dbReference type="InterPro" id="IPR036770">
    <property type="entry name" value="Ankyrin_rpt-contain_sf"/>
</dbReference>
<feature type="coiled-coil region" evidence="9">
    <location>
        <begin position="62"/>
        <end position="116"/>
    </location>
</feature>
<feature type="domain" description="SH3" evidence="11">
    <location>
        <begin position="964"/>
        <end position="1026"/>
    </location>
</feature>
<dbReference type="EMBL" id="PZQS01000008">
    <property type="protein sequence ID" value="PVD26585.1"/>
    <property type="molecule type" value="Genomic_DNA"/>
</dbReference>
<comment type="caution">
    <text evidence="12">The sequence shown here is derived from an EMBL/GenBank/DDBJ whole genome shotgun (WGS) entry which is preliminary data.</text>
</comment>
<evidence type="ECO:0000259" key="11">
    <source>
        <dbReference type="PROSITE" id="PS50002"/>
    </source>
</evidence>
<evidence type="ECO:0000256" key="4">
    <source>
        <dbReference type="ARBA" id="ARBA00022737"/>
    </source>
</evidence>
<organism evidence="12 13">
    <name type="scientific">Pomacea canaliculata</name>
    <name type="common">Golden apple snail</name>
    <dbReference type="NCBI Taxonomy" id="400727"/>
    <lineage>
        <taxon>Eukaryota</taxon>
        <taxon>Metazoa</taxon>
        <taxon>Spiralia</taxon>
        <taxon>Lophotrochozoa</taxon>
        <taxon>Mollusca</taxon>
        <taxon>Gastropoda</taxon>
        <taxon>Caenogastropoda</taxon>
        <taxon>Architaenioglossa</taxon>
        <taxon>Ampullarioidea</taxon>
        <taxon>Ampullariidae</taxon>
        <taxon>Pomacea</taxon>
    </lineage>
</organism>
<dbReference type="InterPro" id="IPR036028">
    <property type="entry name" value="SH3-like_dom_sf"/>
</dbReference>
<accession>A0A2T7NZI4</accession>
<dbReference type="Gene3D" id="1.25.40.20">
    <property type="entry name" value="Ankyrin repeat-containing domain"/>
    <property type="match status" value="1"/>
</dbReference>
<dbReference type="GO" id="GO:0002039">
    <property type="term" value="F:p53 binding"/>
    <property type="evidence" value="ECO:0007669"/>
    <property type="project" value="InterPro"/>
</dbReference>
<sequence length="1040" mass="113789">MQAKSWLGDRMEWGWKGFRVQLPGGGTDLTLNELQGLASRQQVAMESQQQALLARETRLKYLQQQEARHRQLAAEQARLHRMRERVEAQELKLKKLRALRGQVEQYKASNGNLSSELEAVRALFNEKEKELAVAVSKVDQLMSQLQELRGTRGKGIITNGNSSKADGAALALELEKLRKELQHRNQFNEQQNLHLSAQRQLLQQRKDEVVKMDTRIRELQQRLKKSRSQQKQQQQQQAQQKQQQQQNIVVKPNANNILEQKDVSSGSAQQRKPSPNIAAVEPFIQFSSKDMIKDDMFSKSGFVKQDPKYQTLPASTKYTGSSKDNELVSKGLLQKEVNNNNRDLKSIESGNVTAGVASEKKIPSLISSHFDSRRGRSGVPGSKLVIDTQTTALNRPVPPGNIANGSASSLPGQGTAASVHSVHPSRTQESNASDKPSISVTGKPGLGIWPPPAAKESEQHPQINIFDEERQAGSGQSSPASSEGAAPQTPVVKSIISALSEDSALPGSLDASRTVAGSTRAIPGAGQAGTQQAERSGNVMKLGQLFRTKRISQQASGSISNSNGSNNSAGGGKNESGKSEQSPNSTTTSTIHLNQRPAPTYRYAPKSVIANTYMGRLGSAALERYQQNLSLLYKKADGTDKSSQPPQQQPQESKSEQQSDSNQPLPSTLEAGAVPSAMTHFGLVGSPSYPDIASDKGSYKANTPKNIRRRHSDSENEDLNKLLNRSEKHLPSELENVEEDVSDIPKPNGMENKIKMDKGTLQAPASESKESLTKRLGSSGSVDDSSKGVPPSPVKPQAPPAGLDGRETVVRRKKTILKGSNSRKSANRVSFDPLALLLDASLEGELDLVMRTAREVPDVSAPNDEGITALHNAICAGHYEIMKFLVEFGCDVNSPDTDGWTPLHCAASCNNLPMVRFLVEHGACIFAATLSDNETAAEKCDEDEDGYDGCSDYLYTIQEKMGILNNGEVYAVFDYDAHNSDELEFRTGDKMIILRKGDETEKEWWWAQRKGREGYVPRNLLGLYPRISPGNHRPTDSSDC</sequence>
<proteinExistence type="predicted"/>
<feature type="repeat" description="ANK" evidence="7">
    <location>
        <begin position="865"/>
        <end position="897"/>
    </location>
</feature>
<dbReference type="Proteomes" id="UP000245119">
    <property type="component" value="Linkage Group LG8"/>
</dbReference>
<feature type="region of interest" description="Disordered" evidence="10">
    <location>
        <begin position="391"/>
        <end position="489"/>
    </location>
</feature>
<dbReference type="CDD" id="cd11807">
    <property type="entry name" value="SH3_ASPP"/>
    <property type="match status" value="1"/>
</dbReference>
<feature type="compositionally biased region" description="Polar residues" evidence="10">
    <location>
        <begin position="583"/>
        <end position="593"/>
    </location>
</feature>
<dbReference type="GO" id="GO:0006915">
    <property type="term" value="P:apoptotic process"/>
    <property type="evidence" value="ECO:0007669"/>
    <property type="project" value="UniProtKB-KW"/>
</dbReference>
<dbReference type="SUPFAM" id="SSF50044">
    <property type="entry name" value="SH3-domain"/>
    <property type="match status" value="1"/>
</dbReference>
<keyword evidence="6" id="KW-0539">Nucleus</keyword>
<feature type="compositionally biased region" description="Low complexity" evidence="10">
    <location>
        <begin position="641"/>
        <end position="661"/>
    </location>
</feature>
<evidence type="ECO:0000256" key="5">
    <source>
        <dbReference type="ARBA" id="ARBA00023043"/>
    </source>
</evidence>
<evidence type="ECO:0000313" key="13">
    <source>
        <dbReference type="Proteomes" id="UP000245119"/>
    </source>
</evidence>
<dbReference type="STRING" id="400727.A0A2T7NZI4"/>
<feature type="compositionally biased region" description="Low complexity" evidence="10">
    <location>
        <begin position="472"/>
        <end position="488"/>
    </location>
</feature>
<feature type="region of interest" description="Disordered" evidence="10">
    <location>
        <begin position="637"/>
        <end position="670"/>
    </location>
</feature>
<dbReference type="Pfam" id="PF12796">
    <property type="entry name" value="Ank_2"/>
    <property type="match status" value="1"/>
</dbReference>
<feature type="region of interest" description="Disordered" evidence="10">
    <location>
        <begin position="220"/>
        <end position="246"/>
    </location>
</feature>
<dbReference type="PROSITE" id="PS50088">
    <property type="entry name" value="ANK_REPEAT"/>
    <property type="match status" value="2"/>
</dbReference>
<dbReference type="SMART" id="SM00248">
    <property type="entry name" value="ANK"/>
    <property type="match status" value="2"/>
</dbReference>
<feature type="repeat" description="ANK" evidence="7">
    <location>
        <begin position="898"/>
        <end position="930"/>
    </location>
</feature>
<evidence type="ECO:0000256" key="1">
    <source>
        <dbReference type="ARBA" id="ARBA00004123"/>
    </source>
</evidence>
<dbReference type="GO" id="GO:0005634">
    <property type="term" value="C:nucleus"/>
    <property type="evidence" value="ECO:0007669"/>
    <property type="project" value="UniProtKB-SubCell"/>
</dbReference>
<reference evidence="12 13" key="1">
    <citation type="submission" date="2018-04" db="EMBL/GenBank/DDBJ databases">
        <title>The genome of golden apple snail Pomacea canaliculata provides insight into stress tolerance and invasive adaptation.</title>
        <authorList>
            <person name="Liu C."/>
            <person name="Liu B."/>
            <person name="Ren Y."/>
            <person name="Zhang Y."/>
            <person name="Wang H."/>
            <person name="Li S."/>
            <person name="Jiang F."/>
            <person name="Yin L."/>
            <person name="Zhang G."/>
            <person name="Qian W."/>
            <person name="Fan W."/>
        </authorList>
    </citation>
    <scope>NUCLEOTIDE SEQUENCE [LARGE SCALE GENOMIC DNA]</scope>
    <source>
        <strain evidence="12">SZHN2017</strain>
        <tissue evidence="12">Muscle</tissue>
    </source>
</reference>
<keyword evidence="3" id="KW-0053">Apoptosis</keyword>
<feature type="compositionally biased region" description="Basic and acidic residues" evidence="10">
    <location>
        <begin position="712"/>
        <end position="732"/>
    </location>
</feature>
<dbReference type="AlphaFoldDB" id="A0A2T7NZI4"/>
<evidence type="ECO:0000256" key="9">
    <source>
        <dbReference type="SAM" id="Coils"/>
    </source>
</evidence>
<dbReference type="InterPro" id="IPR047163">
    <property type="entry name" value="ASPP1/2"/>
</dbReference>
<feature type="compositionally biased region" description="Polar residues" evidence="10">
    <location>
        <begin position="403"/>
        <end position="440"/>
    </location>
</feature>
<keyword evidence="5 7" id="KW-0040">ANK repeat</keyword>
<keyword evidence="13" id="KW-1185">Reference proteome</keyword>
<dbReference type="PANTHER" id="PTHR24131">
    <property type="entry name" value="APOPTOSIS-STIMULATING OF P53 PROTEIN"/>
    <property type="match status" value="1"/>
</dbReference>
<evidence type="ECO:0000256" key="6">
    <source>
        <dbReference type="ARBA" id="ARBA00023242"/>
    </source>
</evidence>
<dbReference type="SUPFAM" id="SSF48403">
    <property type="entry name" value="Ankyrin repeat"/>
    <property type="match status" value="1"/>
</dbReference>
<gene>
    <name evidence="12" type="ORF">C0Q70_14262</name>
</gene>
<comment type="subcellular location">
    <subcellularLocation>
        <location evidence="1">Nucleus</location>
    </subcellularLocation>
</comment>
<dbReference type="PROSITE" id="PS50297">
    <property type="entry name" value="ANK_REP_REGION"/>
    <property type="match status" value="2"/>
</dbReference>
<feature type="region of interest" description="Disordered" evidence="10">
    <location>
        <begin position="550"/>
        <end position="599"/>
    </location>
</feature>
<keyword evidence="2 8" id="KW-0728">SH3 domain</keyword>
<feature type="compositionally biased region" description="Pro residues" evidence="10">
    <location>
        <begin position="790"/>
        <end position="799"/>
    </location>
</feature>
<name>A0A2T7NZI4_POMCA</name>
<evidence type="ECO:0000256" key="10">
    <source>
        <dbReference type="SAM" id="MobiDB-lite"/>
    </source>
</evidence>
<evidence type="ECO:0000256" key="7">
    <source>
        <dbReference type="PROSITE-ProRule" id="PRU00023"/>
    </source>
</evidence>
<feature type="region of interest" description="Disordered" evidence="10">
    <location>
        <begin position="689"/>
        <end position="806"/>
    </location>
</feature>
<feature type="compositionally biased region" description="Low complexity" evidence="10">
    <location>
        <begin position="229"/>
        <end position="246"/>
    </location>
</feature>
<dbReference type="PROSITE" id="PS50002">
    <property type="entry name" value="SH3"/>
    <property type="match status" value="1"/>
</dbReference>
<feature type="compositionally biased region" description="Low complexity" evidence="10">
    <location>
        <begin position="777"/>
        <end position="789"/>
    </location>
</feature>
<dbReference type="InterPro" id="IPR001452">
    <property type="entry name" value="SH3_domain"/>
</dbReference>
<dbReference type="InterPro" id="IPR002110">
    <property type="entry name" value="Ankyrin_rpt"/>
</dbReference>
<feature type="compositionally biased region" description="Low complexity" evidence="10">
    <location>
        <begin position="551"/>
        <end position="568"/>
    </location>
</feature>
<evidence type="ECO:0000256" key="8">
    <source>
        <dbReference type="PROSITE-ProRule" id="PRU00192"/>
    </source>
</evidence>
<evidence type="ECO:0000256" key="2">
    <source>
        <dbReference type="ARBA" id="ARBA00022443"/>
    </source>
</evidence>
<keyword evidence="4" id="KW-0677">Repeat</keyword>
<evidence type="ECO:0000313" key="12">
    <source>
        <dbReference type="EMBL" id="PVD26585.1"/>
    </source>
</evidence>
<keyword evidence="9" id="KW-0175">Coiled coil</keyword>